<evidence type="ECO:0008006" key="4">
    <source>
        <dbReference type="Google" id="ProtNLM"/>
    </source>
</evidence>
<accession>A0ABP7EQK1</accession>
<organism evidence="2 3">
    <name type="scientific">Nonomuraea antimicrobica</name>
    <dbReference type="NCBI Taxonomy" id="561173"/>
    <lineage>
        <taxon>Bacteria</taxon>
        <taxon>Bacillati</taxon>
        <taxon>Actinomycetota</taxon>
        <taxon>Actinomycetes</taxon>
        <taxon>Streptosporangiales</taxon>
        <taxon>Streptosporangiaceae</taxon>
        <taxon>Nonomuraea</taxon>
    </lineage>
</organism>
<dbReference type="NCBIfam" id="TIGR00616">
    <property type="entry name" value="rect"/>
    <property type="match status" value="1"/>
</dbReference>
<dbReference type="RefSeq" id="WP_344897934.1">
    <property type="nucleotide sequence ID" value="NZ_BAAAZP010000300.1"/>
</dbReference>
<reference evidence="3" key="1">
    <citation type="journal article" date="2019" name="Int. J. Syst. Evol. Microbiol.">
        <title>The Global Catalogue of Microorganisms (GCM) 10K type strain sequencing project: providing services to taxonomists for standard genome sequencing and annotation.</title>
        <authorList>
            <consortium name="The Broad Institute Genomics Platform"/>
            <consortium name="The Broad Institute Genome Sequencing Center for Infectious Disease"/>
            <person name="Wu L."/>
            <person name="Ma J."/>
        </authorList>
    </citation>
    <scope>NUCLEOTIDE SEQUENCE [LARGE SCALE GENOMIC DNA]</scope>
    <source>
        <strain evidence="3">JCM 16904</strain>
    </source>
</reference>
<feature type="region of interest" description="Disordered" evidence="1">
    <location>
        <begin position="276"/>
        <end position="300"/>
    </location>
</feature>
<sequence>MSGRSRRTQNQRDRNRRGQEQQNQEQESEPKGQMLELINEMSAEVRLHRDAFTAAMPRGVSPQQIMQDAHNCLRSTKKLPLVYRPTFLAALLTCASLGLRPGVPGLGHAWILPFRNFQNNGRLEAQLIIGYKGYADLAYRHTRVVGIASNVVRSRDTFEIDLGDDKLTHKTPPLGVPRGPAIGFYAFAKVQGPYGTERILTEPMSVAEMQEHRDEHAMHKEWVNGRWVVAGVWLDHFDEMGRKTMIRLRLMKSMPVALDLATAAVVDEGVRYDLNPDADPAKVTERPSDVPPPLDPHAPVRDSVVIRTPDRQGGITPDQDRRIAQLMRQRGMSKNDALDLVEKTVGERLSARLLNEKQASQVIDAIQAIPPDPIGGAVLTPDREEKEQRIVALFDGLDTRISAGRRLRDLSTLVGRDVRTPADVNDDELGDIADVLTACKGQTSEWDAAVKAAADQRKASKT</sequence>
<feature type="compositionally biased region" description="Basic and acidic residues" evidence="1">
    <location>
        <begin position="10"/>
        <end position="19"/>
    </location>
</feature>
<dbReference type="Pfam" id="PF03837">
    <property type="entry name" value="RecT"/>
    <property type="match status" value="1"/>
</dbReference>
<feature type="region of interest" description="Disordered" evidence="1">
    <location>
        <begin position="1"/>
        <end position="33"/>
    </location>
</feature>
<evidence type="ECO:0000313" key="2">
    <source>
        <dbReference type="EMBL" id="GAA3722734.1"/>
    </source>
</evidence>
<dbReference type="EMBL" id="BAAAZP010000300">
    <property type="protein sequence ID" value="GAA3722734.1"/>
    <property type="molecule type" value="Genomic_DNA"/>
</dbReference>
<evidence type="ECO:0000256" key="1">
    <source>
        <dbReference type="SAM" id="MobiDB-lite"/>
    </source>
</evidence>
<evidence type="ECO:0000313" key="3">
    <source>
        <dbReference type="Proteomes" id="UP001500902"/>
    </source>
</evidence>
<name>A0ABP7EQK1_9ACTN</name>
<protein>
    <recommendedName>
        <fullName evidence="4">Recombination protein RecT</fullName>
    </recommendedName>
</protein>
<proteinExistence type="predicted"/>
<keyword evidence="3" id="KW-1185">Reference proteome</keyword>
<comment type="caution">
    <text evidence="2">The sequence shown here is derived from an EMBL/GenBank/DDBJ whole genome shotgun (WGS) entry which is preliminary data.</text>
</comment>
<dbReference type="InterPro" id="IPR018330">
    <property type="entry name" value="RecT_fam"/>
</dbReference>
<gene>
    <name evidence="2" type="ORF">GCM10022224_104430</name>
</gene>
<dbReference type="InterPro" id="IPR004590">
    <property type="entry name" value="ssDNA_annealing_RecT"/>
</dbReference>
<dbReference type="Proteomes" id="UP001500902">
    <property type="component" value="Unassembled WGS sequence"/>
</dbReference>
<feature type="compositionally biased region" description="Basic and acidic residues" evidence="1">
    <location>
        <begin position="279"/>
        <end position="288"/>
    </location>
</feature>